<feature type="compositionally biased region" description="Basic and acidic residues" evidence="2">
    <location>
        <begin position="3393"/>
        <end position="3422"/>
    </location>
</feature>
<feature type="region of interest" description="Disordered" evidence="2">
    <location>
        <begin position="1216"/>
        <end position="1277"/>
    </location>
</feature>
<dbReference type="SMART" id="SM00537">
    <property type="entry name" value="DCX"/>
    <property type="match status" value="2"/>
</dbReference>
<feature type="domain" description="PLAT" evidence="3">
    <location>
        <begin position="1541"/>
        <end position="1657"/>
    </location>
</feature>
<proteinExistence type="predicted"/>
<dbReference type="SUPFAM" id="SSF48371">
    <property type="entry name" value="ARM repeat"/>
    <property type="match status" value="1"/>
</dbReference>
<protein>
    <recommendedName>
        <fullName evidence="6">Lipoxygenase homology domain-containing protein 1</fullName>
    </recommendedName>
</protein>
<feature type="compositionally biased region" description="Low complexity" evidence="2">
    <location>
        <begin position="1222"/>
        <end position="1233"/>
    </location>
</feature>
<feature type="domain" description="PLAT" evidence="3">
    <location>
        <begin position="2822"/>
        <end position="2938"/>
    </location>
</feature>
<feature type="compositionally biased region" description="Low complexity" evidence="2">
    <location>
        <begin position="952"/>
        <end position="965"/>
    </location>
</feature>
<feature type="compositionally biased region" description="Acidic residues" evidence="2">
    <location>
        <begin position="3877"/>
        <end position="3889"/>
    </location>
</feature>
<dbReference type="Gene3D" id="2.60.60.20">
    <property type="entry name" value="PLAT/LH2 domain"/>
    <property type="match status" value="11"/>
</dbReference>
<feature type="region of interest" description="Disordered" evidence="2">
    <location>
        <begin position="2268"/>
        <end position="2294"/>
    </location>
</feature>
<dbReference type="InterPro" id="IPR003533">
    <property type="entry name" value="Doublecortin_dom"/>
</dbReference>
<evidence type="ECO:0000256" key="2">
    <source>
        <dbReference type="SAM" id="MobiDB-lite"/>
    </source>
</evidence>
<dbReference type="InterPro" id="IPR036392">
    <property type="entry name" value="PLAT/LH2_dom_sf"/>
</dbReference>
<feature type="domain" description="PLAT" evidence="3">
    <location>
        <begin position="2027"/>
        <end position="2145"/>
    </location>
</feature>
<dbReference type="InterPro" id="IPR039477">
    <property type="entry name" value="ILEI/PANDER_dom"/>
</dbReference>
<dbReference type="Gene3D" id="1.25.10.10">
    <property type="entry name" value="Leucine-rich Repeat Variant"/>
    <property type="match status" value="1"/>
</dbReference>
<dbReference type="PROSITE" id="PS50309">
    <property type="entry name" value="DC"/>
    <property type="match status" value="2"/>
</dbReference>
<feature type="region of interest" description="Disordered" evidence="2">
    <location>
        <begin position="881"/>
        <end position="1015"/>
    </location>
</feature>
<dbReference type="Gene3D" id="2.80.10.50">
    <property type="match status" value="1"/>
</dbReference>
<dbReference type="InterPro" id="IPR000157">
    <property type="entry name" value="TIR_dom"/>
</dbReference>
<feature type="compositionally biased region" description="Low complexity" evidence="2">
    <location>
        <begin position="997"/>
        <end position="1009"/>
    </location>
</feature>
<feature type="domain" description="PLAT" evidence="3">
    <location>
        <begin position="467"/>
        <end position="583"/>
    </location>
</feature>
<evidence type="ECO:0000256" key="1">
    <source>
        <dbReference type="PROSITE-ProRule" id="PRU00152"/>
    </source>
</evidence>
<feature type="domain" description="PLAT" evidence="3">
    <location>
        <begin position="2294"/>
        <end position="2406"/>
    </location>
</feature>
<dbReference type="InterPro" id="IPR001024">
    <property type="entry name" value="PLAT/LH2_dom"/>
</dbReference>
<dbReference type="EMBL" id="GG666497">
    <property type="protein sequence ID" value="EEN62347.1"/>
    <property type="molecule type" value="Genomic_DNA"/>
</dbReference>
<feature type="domain" description="PLAT" evidence="3">
    <location>
        <begin position="2417"/>
        <end position="2536"/>
    </location>
</feature>
<feature type="domain" description="Doublecortin" evidence="4">
    <location>
        <begin position="19"/>
        <end position="102"/>
    </location>
</feature>
<dbReference type="eggNOG" id="KOG3599">
    <property type="taxonomic scope" value="Eukaryota"/>
</dbReference>
<dbReference type="CDD" id="cd16110">
    <property type="entry name" value="DCX1_RP_like"/>
    <property type="match status" value="1"/>
</dbReference>
<evidence type="ECO:0008006" key="6">
    <source>
        <dbReference type="Google" id="ProtNLM"/>
    </source>
</evidence>
<dbReference type="Pfam" id="PF13676">
    <property type="entry name" value="TIR_2"/>
    <property type="match status" value="1"/>
</dbReference>
<dbReference type="PROSITE" id="PS50095">
    <property type="entry name" value="PLAT"/>
    <property type="match status" value="16"/>
</dbReference>
<sequence length="4057" mass="454374">MAPPREPGQQPLSEVERCKNVYFCKSGDHHFSACKVPISRKNFRSFDALLTHLSRRVPLPFGVRSIHTPGGIHGVSSIEQLEDGKAYVCSDRKGRAKPVDLSLVSRRPPPWHHSKPDSAKRRALLLSPTRKRVSKTSSNASTVSNNLTVRTPKKILVMKNGDPQHKHVFLLNRRTAQSFENVLDDIAQVLRIAVQKLFTVEGKKKYFSMYRRQHEKVMKIQLVVDELENHGKRGTVPRSVKVILSKPTVSSEDKKVVEKHWSEAREACEGWCLSSVLNARKMEHKRLMEGLEGIKREFDQELTQVISDKGSNHQLEGKDHKDLSLDLHHLEHFYEQGKIMFIRMIQKVTGAAGGSTNFQQAALSTKTLQLRLAKEKKKKTMSDYQELYKIHSYHIDTELEHKRLGPGGLLEMKDPLMAGNVKTQRLCNPSRKTRHPFQVSNLTRESTKNYFPITNDKRLGNDYIEEGKFRVWVHTGDYPNSGTDAHVTLTVYGDRTNSGPLSLGGGDGMLFERGNEDEFTLSAGNIGEVYKVRIGHDDSGASPAWYCREIHMEDANTKEQFQFPVERWMARDEDDGEVCRELPVYRDGEPILPILKYQCAVYTGDVWNAGTDANVYITVYGERGDTGPRLLHKGKKAILFEKGQVDVFYVEAVHLGNLKKVIIGHDGTGLGAGWFLDKVVMKESKGAPREFVFPCERWLDEGEDDGKIVRELLVEDQPMTRNVKEKEMWELEKWKFQRGNHIVLFSKATHKAVRIKTDASVDAYGDLRDNYGVFEVVKRKNNVRVFSSVPNPAYHLAVDQNRVLGQLLQDNALEQNEVFSSDFDRESLMSKSSATTPELRHSAISGSFMVECPDDREETPTPEDIPITIDHNNQLLAGNLQPIQGLRRAKTPVPPGDRSLRPESPMPPVLSPPPLNKTVPFPPPKPPPKRTSPGGKSLRRLHRFSLPKNDASSQLQVLSLSQSKSDMGNVPKAQKLGKMRRWQSMEPHMKSKRFSKQESWSTKSTSTEPKSSDSDFTSFLPMLPGKGGAFCEFLVKVQVDRCIMLESVKYPSQHMTFMPNGKAADTRGTNIGPGRQFSVYVKGVFRDDGIIRLNSSNSQCFAIMEDGQCTGVAKRNQEANFRVIKVQERGVRMLESLEFPNRYLRIKDGQCDGFGIGDRYCHFQVTKHRSEGCVTLESVKSRGVYVGIQADGKARPCVDTGEPNIRFYPEVIKFGKKKERSPSTPESSVVSPVKDLTPPQSPVKRIRTPQNSPSPSPPVTPDETPREKTPDEDNVEAGDWRVWVITGKESTDAQVTLEVFGDQGGSGPIVLGRGGQSGMFEALHEDTFQVNLSDVGDIYKVRVSHDNTGDKPDWYLGKVHMKDLNGDEELVFKFHRWLSRNKEDGDIMRELPVVHPGKNTLPVLRYHIQVYTGDIEEAFTEGDIYMNIVGERGDTGERLLLNSSQEKKFQPGQVDVFEIEAVSLGALKSVVLRCDSGRSDTGWYCQQVIVREAEGARTEWIFPYERHPEEKREDGQLVRTLPLKEERPVPSESAEDNFEEGDWKVYVSTGSMEDAGTDAEVTLYVYGDEMCSEPIQLGLGKDGLFQQHTADKFKVNVKGVGDIYKVRIGHNNVGERPDWYLERLKMKDLNDYQVLNFKFNRWLSRSRDDGDVWRELPVVRPGVEPLPVLTYQVAVYTGADSDASFTSNLCITIHGSRGDTGCRLLHRPLNHTHAKFQPGQMDLFAVEAVSLDRLKKVVIALENESGDGVFLDKVVIKESAESNKEHVFTCNQWLHKDKADGQTERELSLEATDSKSTHGSQATLVIYGDKGKSEELVLANEDIKCFEPGATNEFQVKLQAQSSGEEFLFKFDRWLSRTEDDYDIVREMAITKDSHSVLPVLQYYVSVYTGDHWGAHTDANVFITLYGERGDSGRRRLFHSTTNAVKFGKKQVDTFLMDAVSLGQLNKIVIGHDGVGYGAGLYVDAVTVHEGESAVSEWFFPCGHWLDDHMEDSCTERELSLLGLRPVEATEELQRLSSSEENKKSNGNFTVYLRTSDSVGTGSRAKVWLTVYGETGNSGPINLGTDQDNGKYSTPGKEAVFDIKAGEIGELTKIRVELEPESQPTTWQLDSVLLHDQDTGEDLTFHCDCQLSDDPDTGSLQKEVPVLRAGKMPLPVLQYYVMVHTGDMEGAETAGNVYLCIYGNKGDTGKRQLHKSLTTAVPFLRKQVDVFMLEAVSVGDIEVLKVGHDADKPGEGWFVSKVVVKESEYAPTEAVFTTECWLDAQKEDVVQPASPNPRHQKDGDKEEKEETTQGTWDVWVTTGSDRDCGTAAKVQLVVYGEQGNTEPIALNKTFEAGTTQKLEITVGDIGEIYKIRLNHDGTGTRQAWFIEKIKMKDRHTKQEFLFTPCTWLSDQSEQGAMVELPAIRPDIPPLEERTYEVSVYTGDVPAGSTEARVYFTIFGDHGDTGRRILTNSINNTDKFQQGQVDVFHITALDVGKPKYINIGHDNLGRGAGWFLDKVTVKESPEATSEYIFPCSRWLDSSMEDGKTVRTLRLLGEVNDDDNTREKDSVTEGEWKCWVTTSNVPAAGTDSNVYVKVFGENGVSEDIMLNNSDKNFQKGQMDEFDLHLGKDLGEIYKLRVWHDGKTSWHLQQVKLLDMHTNEELKFDFDCRLVSEGQEDSMVRELPAIRTGKDILPLVNYNVSIISKPCEGNSNERPLFSINLVGERGDTGVRPLLAPPEVSEQNDGSLKVDVHHVEAVSIGKLQRVVLRKGPSYPPYVTKVVVKEGDFAKTEAVFQHEGFVGDHDRPQDEAEQELTVSEVTVCPPSERRDKEEIQTQGEWQVWCTTNEHANAGTHAQVHLVVYGDKGDSGLLTLQNGDQDCFSSGRTSEFKVNVGSIGNVYKIRIGHDNTKEYPGWFLEKIRMKDVHTLAEFSSQPRRWLATDSSNGDVWMEIPTVWPGEDTLPVLKYQLEVHTSDQFSAGTDSNVYITIYGQRGDTGKRELVRSHNNDMKFEQGQMDLFELEAVSLGELQKVIIGHDGHGLGSGWHLDKVVIKESPDAEEKYTFPCGRWLDENEDDKLTERELLVQAESSAKSPDHALATEDTTDNKKDEWTVCVTTSEDVNAGTDAQVELAHPSTGETLVFTCERWLATNQDDGQTCRELPAVREGEETLPVHRYQVGVHTGDLEEASTDSNVYITMYGKRGDTGKRQLVNKLNDHTPFQRGKVDLFEVEAVSLFDLTKIVIGQDGSRSDWYLDKVLIKESPSSKESFQFLCNSWLSKDRGDGQLEREVPVKKQDYIIQVYTGDKFGAGTDSTVHMVIHGTEGASTRLKLLNNMEDHNKFESGGVDTFLLETLPIGIPERIVIGHDGKGRGSGWYLDKVIIKESESMDEKFVFQCDSWLDEDEDDGKTERELEEEGYKHRNDAARENAADAGENKPQDNTAAGDSKKEDENANASDKPGKQENCMQLCIITTMGCGTSQSLHHSQNKSKKRLQQSTRATGTDSRREAQLLAAHPEVKEAMTEATKAVEYMRAHKNDEGQIEDIVDLLDKSIWSHYLELETRTQRMLLGNHLAKIGGATVFTEYIRFLKGLGYFSKKLWRNDVVWICTDFVRQSVVNCTDSSPKFGYEVVKAGLAEVVLDDLDTFGKKDDNYSKVLVSSAVHIIYNCSRVVENYELLNDLNAVPRLLPFLEHEDPQIQTIIALTLAYITDKENKQLVMSEETQRKVVSYILRRFREAVNVPNWRSDGFSALELASGIAQLATNDTEEDANKISKQLRSAGYRVWIDETHMRGSILEAMGEAVSNAAVVLVCVSRQYFLSKSCRAEGNACHVTNTPVIPIKVEKTYSPDGWLAVLVGAGLYFDFSDPKGVKAAMKGLMKEIGSRGKADGHHDDDDDDEEGDEASEPDLRNWTKADVDKWMTEFDLEKDIRGVADITGAQLAFLRSLKEQASGQCFGSADGLNTYNKYGPSTACAADGEGGGWANEVYKITAPPRGHQAFILDERTGTVVHKATFDTYRNGGGVAAARNMTTFLQGVAEGRIIVIIVCDSGNTGVDNEPNLAPYGSTTTQLGTM</sequence>
<dbReference type="SMART" id="SM00308">
    <property type="entry name" value="LH2"/>
    <property type="match status" value="10"/>
</dbReference>
<dbReference type="Pfam" id="PF01477">
    <property type="entry name" value="PLAT"/>
    <property type="match status" value="16"/>
</dbReference>
<feature type="domain" description="PLAT" evidence="3">
    <location>
        <begin position="3280"/>
        <end position="3399"/>
    </location>
</feature>
<feature type="compositionally biased region" description="Basic and acidic residues" evidence="2">
    <location>
        <begin position="3867"/>
        <end position="3876"/>
    </location>
</feature>
<dbReference type="InterPro" id="IPR011989">
    <property type="entry name" value="ARM-like"/>
</dbReference>
<feature type="domain" description="PLAT" evidence="3">
    <location>
        <begin position="1881"/>
        <end position="2000"/>
    </location>
</feature>
<dbReference type="InterPro" id="IPR052970">
    <property type="entry name" value="Inner_ear_hair_cell_LOXHD"/>
</dbReference>
<dbReference type="PANTHER" id="PTHR45901:SF7">
    <property type="entry name" value="OXYGEN-REGULATED PROTEIN 1"/>
    <property type="match status" value="1"/>
</dbReference>
<organism>
    <name type="scientific">Branchiostoma floridae</name>
    <name type="common">Florida lancelet</name>
    <name type="synonym">Amphioxus</name>
    <dbReference type="NCBI Taxonomy" id="7739"/>
    <lineage>
        <taxon>Eukaryota</taxon>
        <taxon>Metazoa</taxon>
        <taxon>Chordata</taxon>
        <taxon>Cephalochordata</taxon>
        <taxon>Leptocardii</taxon>
        <taxon>Amphioxiformes</taxon>
        <taxon>Branchiostomatidae</taxon>
        <taxon>Branchiostoma</taxon>
    </lineage>
</organism>
<feature type="domain" description="PLAT" evidence="3">
    <location>
        <begin position="595"/>
        <end position="713"/>
    </location>
</feature>
<evidence type="ECO:0000259" key="3">
    <source>
        <dbReference type="PROSITE" id="PS50095"/>
    </source>
</evidence>
<dbReference type="Pfam" id="PF03607">
    <property type="entry name" value="DCX"/>
    <property type="match status" value="2"/>
</dbReference>
<gene>
    <name evidence="5" type="ORF">BRAFLDRAFT_67580</name>
</gene>
<feature type="region of interest" description="Disordered" evidence="2">
    <location>
        <begin position="3387"/>
        <end position="3446"/>
    </location>
</feature>
<feature type="domain" description="PLAT" evidence="3">
    <location>
        <begin position="3159"/>
        <end position="3276"/>
    </location>
</feature>
<dbReference type="InterPro" id="IPR016024">
    <property type="entry name" value="ARM-type_fold"/>
</dbReference>
<dbReference type="eggNOG" id="KOG3757">
    <property type="taxonomic scope" value="Eukaryota"/>
</dbReference>
<dbReference type="Gene3D" id="3.40.50.10140">
    <property type="entry name" value="Toll/interleukin-1 receptor homology (TIR) domain"/>
    <property type="match status" value="1"/>
</dbReference>
<feature type="domain" description="PLAT" evidence="3">
    <location>
        <begin position="1404"/>
        <end position="1522"/>
    </location>
</feature>
<dbReference type="CDD" id="cd01756">
    <property type="entry name" value="PLAT_repeat"/>
    <property type="match status" value="8"/>
</dbReference>
<feature type="region of interest" description="Disordered" evidence="2">
    <location>
        <begin position="3867"/>
        <end position="3892"/>
    </location>
</feature>
<evidence type="ECO:0000259" key="4">
    <source>
        <dbReference type="PROSITE" id="PS50309"/>
    </source>
</evidence>
<feature type="domain" description="PLAT" evidence="3">
    <location>
        <begin position="2556"/>
        <end position="2669"/>
    </location>
</feature>
<dbReference type="GO" id="GO:0035556">
    <property type="term" value="P:intracellular signal transduction"/>
    <property type="evidence" value="ECO:0007669"/>
    <property type="project" value="InterPro"/>
</dbReference>
<dbReference type="Gene3D" id="2.40.180.10">
    <property type="entry name" value="Catalase core domain"/>
    <property type="match status" value="6"/>
</dbReference>
<feature type="region of interest" description="Disordered" evidence="2">
    <location>
        <begin position="3464"/>
        <end position="3490"/>
    </location>
</feature>
<comment type="caution">
    <text evidence="1">Lacks conserved residue(s) required for the propagation of feature annotation.</text>
</comment>
<dbReference type="InParanoid" id="C3YBJ0"/>
<dbReference type="InterPro" id="IPR008996">
    <property type="entry name" value="IL1/FGF"/>
</dbReference>
<dbReference type="PANTHER" id="PTHR45901">
    <property type="entry name" value="PROTEIN CBG12474"/>
    <property type="match status" value="1"/>
</dbReference>
<feature type="domain" description="PLAT" evidence="3">
    <location>
        <begin position="1278"/>
        <end position="1392"/>
    </location>
</feature>
<feature type="compositionally biased region" description="Pro residues" evidence="2">
    <location>
        <begin position="904"/>
        <end position="930"/>
    </location>
</feature>
<feature type="domain" description="Doublecortin" evidence="4">
    <location>
        <begin position="153"/>
        <end position="225"/>
    </location>
</feature>
<dbReference type="SUPFAM" id="SSF52200">
    <property type="entry name" value="Toll/Interleukin receptor TIR domain"/>
    <property type="match status" value="1"/>
</dbReference>
<feature type="domain" description="PLAT" evidence="3">
    <location>
        <begin position="2157"/>
        <end position="2276"/>
    </location>
</feature>
<dbReference type="InterPro" id="IPR035897">
    <property type="entry name" value="Toll_tir_struct_dom_sf"/>
</dbReference>
<name>C3YBJ0_BRAFL</name>
<dbReference type="SUPFAM" id="SSF50353">
    <property type="entry name" value="Cytokine"/>
    <property type="match status" value="1"/>
</dbReference>
<feature type="domain" description="PLAT" evidence="3">
    <location>
        <begin position="2950"/>
        <end position="3069"/>
    </location>
</feature>
<dbReference type="SUPFAM" id="SSF49723">
    <property type="entry name" value="Lipase/lipooxygenase domain (PLAT/LH2 domain)"/>
    <property type="match status" value="17"/>
</dbReference>
<evidence type="ECO:0000313" key="5">
    <source>
        <dbReference type="EMBL" id="EEN62347.1"/>
    </source>
</evidence>
<feature type="compositionally biased region" description="Basic and acidic residues" evidence="2">
    <location>
        <begin position="2279"/>
        <end position="2291"/>
    </location>
</feature>
<reference evidence="5" key="1">
    <citation type="journal article" date="2008" name="Nature">
        <title>The amphioxus genome and the evolution of the chordate karyotype.</title>
        <authorList>
            <consortium name="US DOE Joint Genome Institute (JGI-PGF)"/>
            <person name="Putnam N.H."/>
            <person name="Butts T."/>
            <person name="Ferrier D.E.K."/>
            <person name="Furlong R.F."/>
            <person name="Hellsten U."/>
            <person name="Kawashima T."/>
            <person name="Robinson-Rechavi M."/>
            <person name="Shoguchi E."/>
            <person name="Terry A."/>
            <person name="Yu J.-K."/>
            <person name="Benito-Gutierrez E.L."/>
            <person name="Dubchak I."/>
            <person name="Garcia-Fernandez J."/>
            <person name="Gibson-Brown J.J."/>
            <person name="Grigoriev I.V."/>
            <person name="Horton A.C."/>
            <person name="de Jong P.J."/>
            <person name="Jurka J."/>
            <person name="Kapitonov V.V."/>
            <person name="Kohara Y."/>
            <person name="Kuroki Y."/>
            <person name="Lindquist E."/>
            <person name="Lucas S."/>
            <person name="Osoegawa K."/>
            <person name="Pennacchio L.A."/>
            <person name="Salamov A.A."/>
            <person name="Satou Y."/>
            <person name="Sauka-Spengler T."/>
            <person name="Schmutz J."/>
            <person name="Shin-I T."/>
            <person name="Toyoda A."/>
            <person name="Bronner-Fraser M."/>
            <person name="Fujiyama A."/>
            <person name="Holland L.Z."/>
            <person name="Holland P.W.H."/>
            <person name="Satoh N."/>
            <person name="Rokhsar D.S."/>
        </authorList>
    </citation>
    <scope>NUCLEOTIDE SEQUENCE [LARGE SCALE GENOMIC DNA]</scope>
    <source>
        <strain evidence="5">S238N-H82</strain>
        <tissue evidence="5">Testes</tissue>
    </source>
</reference>
<accession>C3YBJ0</accession>
<dbReference type="SUPFAM" id="SSF89837">
    <property type="entry name" value="Doublecortin (DC)"/>
    <property type="match status" value="2"/>
</dbReference>
<dbReference type="InterPro" id="IPR036572">
    <property type="entry name" value="Doublecortin_dom_sf"/>
</dbReference>
<dbReference type="Pfam" id="PF15711">
    <property type="entry name" value="ILEI"/>
    <property type="match status" value="1"/>
</dbReference>
<dbReference type="Gene3D" id="3.10.20.230">
    <property type="entry name" value="Doublecortin domain"/>
    <property type="match status" value="2"/>
</dbReference>
<feature type="domain" description="PLAT" evidence="3">
    <location>
        <begin position="1669"/>
        <end position="1788"/>
    </location>
</feature>
<dbReference type="CDD" id="cd23312">
    <property type="entry name" value="beta-trefoil_FGF_RP1"/>
    <property type="match status" value="1"/>
</dbReference>